<proteinExistence type="predicted"/>
<name>A0A3D9R3L8_9BACL</name>
<dbReference type="SUPFAM" id="SSF50952">
    <property type="entry name" value="Soluble quinoprotein glucose dehydrogenase"/>
    <property type="match status" value="1"/>
</dbReference>
<dbReference type="Pfam" id="PF07995">
    <property type="entry name" value="GSDH"/>
    <property type="match status" value="1"/>
</dbReference>
<keyword evidence="5" id="KW-1185">Reference proteome</keyword>
<dbReference type="InterPro" id="IPR011042">
    <property type="entry name" value="6-blade_b-propeller_TolB-like"/>
</dbReference>
<feature type="chain" id="PRO_5017551252" evidence="2">
    <location>
        <begin position="28"/>
        <end position="409"/>
    </location>
</feature>
<dbReference type="PANTHER" id="PTHR19328:SF75">
    <property type="entry name" value="ALDOSE SUGAR DEHYDROGENASE YLII"/>
    <property type="match status" value="1"/>
</dbReference>
<evidence type="ECO:0000313" key="4">
    <source>
        <dbReference type="EMBL" id="REE67671.1"/>
    </source>
</evidence>
<dbReference type="InterPro" id="IPR011041">
    <property type="entry name" value="Quinoprot_gluc/sorb_DH_b-prop"/>
</dbReference>
<keyword evidence="2" id="KW-0732">Signal</keyword>
<dbReference type="RefSeq" id="WP_116191826.1">
    <property type="nucleotide sequence ID" value="NZ_QTTN01000041.1"/>
</dbReference>
<dbReference type="InterPro" id="IPR012938">
    <property type="entry name" value="Glc/Sorbosone_DH"/>
</dbReference>
<dbReference type="PANTHER" id="PTHR19328">
    <property type="entry name" value="HEDGEHOG-INTERACTING PROTEIN"/>
    <property type="match status" value="1"/>
</dbReference>
<dbReference type="EMBL" id="QTTN01000041">
    <property type="protein sequence ID" value="REE67671.1"/>
    <property type="molecule type" value="Genomic_DNA"/>
</dbReference>
<accession>A0A3D9R3L8</accession>
<feature type="signal peptide" evidence="2">
    <location>
        <begin position="1"/>
        <end position="27"/>
    </location>
</feature>
<dbReference type="Proteomes" id="UP000256304">
    <property type="component" value="Unassembled WGS sequence"/>
</dbReference>
<feature type="compositionally biased region" description="Low complexity" evidence="1">
    <location>
        <begin position="32"/>
        <end position="53"/>
    </location>
</feature>
<comment type="caution">
    <text evidence="4">The sequence shown here is derived from an EMBL/GenBank/DDBJ whole genome shotgun (WGS) entry which is preliminary data.</text>
</comment>
<protein>
    <submittedName>
        <fullName evidence="4">Glucose/arabinose dehydrogenase</fullName>
    </submittedName>
</protein>
<dbReference type="PROSITE" id="PS51257">
    <property type="entry name" value="PROKAR_LIPOPROTEIN"/>
    <property type="match status" value="1"/>
</dbReference>
<sequence length="409" mass="44669">MKRMRMRDMAYLLMMCLLMSACRGEPAERETSSVPEQQQQPSQQPQQSKPPTVKLTTIVPEKTLDNPVGVVSENGVTSSLKGKLFAVEQKGKIVMLDPANPTEKPQTVLDIRDRVYSEGSEQGLLGLAFHPKKPGVAFVNYTTKTHTVIARYVMKDPEHPEVLDPKSEVILLTYEQPFANHKGGQLAFGPDGNLYIAAGDGGSGGDPYGNGQNKHVLLGKILRINVDVGSGGKNYSIPADNPFADGRDGAPEIYAYGFRNPWRFSFDSETGKLWAADVGQNRLEEIDIVVKGGNYGWNVMEGTLCYKPEEGCDRTGLIEPIHTYGRDLGVSVIGGFVYRGSAIPGLVGWYIYGDYAKGTIWALREEADGTVRNETLLQSGELITSFGVDAAGELYVCAQNGSLLRIEAR</sequence>
<organism evidence="4 5">
    <name type="scientific">Paenibacillus taihuensis</name>
    <dbReference type="NCBI Taxonomy" id="1156355"/>
    <lineage>
        <taxon>Bacteria</taxon>
        <taxon>Bacillati</taxon>
        <taxon>Bacillota</taxon>
        <taxon>Bacilli</taxon>
        <taxon>Bacillales</taxon>
        <taxon>Paenibacillaceae</taxon>
        <taxon>Paenibacillus</taxon>
    </lineage>
</organism>
<dbReference type="AlphaFoldDB" id="A0A3D9R3L8"/>
<evidence type="ECO:0000256" key="2">
    <source>
        <dbReference type="SAM" id="SignalP"/>
    </source>
</evidence>
<feature type="region of interest" description="Disordered" evidence="1">
    <location>
        <begin position="27"/>
        <end position="53"/>
    </location>
</feature>
<dbReference type="Gene3D" id="2.120.10.30">
    <property type="entry name" value="TolB, C-terminal domain"/>
    <property type="match status" value="1"/>
</dbReference>
<gene>
    <name evidence="4" type="ORF">A8990_14132</name>
</gene>
<evidence type="ECO:0000256" key="1">
    <source>
        <dbReference type="SAM" id="MobiDB-lite"/>
    </source>
</evidence>
<reference evidence="4 5" key="1">
    <citation type="submission" date="2018-08" db="EMBL/GenBank/DDBJ databases">
        <title>Genomic Encyclopedia of Type Strains, Phase III (KMG-III): the genomes of soil and plant-associated and newly described type strains.</title>
        <authorList>
            <person name="Whitman W."/>
        </authorList>
    </citation>
    <scope>NUCLEOTIDE SEQUENCE [LARGE SCALE GENOMIC DNA]</scope>
    <source>
        <strain evidence="4 5">CGMCC 1.10966</strain>
    </source>
</reference>
<evidence type="ECO:0000259" key="3">
    <source>
        <dbReference type="Pfam" id="PF07995"/>
    </source>
</evidence>
<feature type="domain" description="Glucose/Sorbosone dehydrogenase" evidence="3">
    <location>
        <begin position="81"/>
        <end position="404"/>
    </location>
</feature>
<evidence type="ECO:0000313" key="5">
    <source>
        <dbReference type="Proteomes" id="UP000256304"/>
    </source>
</evidence>
<dbReference type="OrthoDB" id="9770043at2"/>